<evidence type="ECO:0000256" key="5">
    <source>
        <dbReference type="ARBA" id="ARBA00023157"/>
    </source>
</evidence>
<dbReference type="EMBL" id="NBAG03000241">
    <property type="protein sequence ID" value="PNI64366.1"/>
    <property type="molecule type" value="Genomic_DNA"/>
</dbReference>
<comment type="caution">
    <text evidence="6">Lacks conserved residue(s) required for the propagation of feature annotation.</text>
</comment>
<dbReference type="PANTHER" id="PTHR46806">
    <property type="entry name" value="F5/8 TYPE C DOMAIN-CONTAINING PROTEIN"/>
    <property type="match status" value="1"/>
</dbReference>
<reference evidence="8 9" key="1">
    <citation type="submission" date="2017-12" db="EMBL/GenBank/DDBJ databases">
        <title>High-resolution comparative analysis of great ape genomes.</title>
        <authorList>
            <person name="Pollen A."/>
            <person name="Hastie A."/>
            <person name="Hormozdiari F."/>
            <person name="Dougherty M."/>
            <person name="Liu R."/>
            <person name="Chaisson M."/>
            <person name="Hoppe E."/>
            <person name="Hill C."/>
            <person name="Pang A."/>
            <person name="Hillier L."/>
            <person name="Baker C."/>
            <person name="Armstrong J."/>
            <person name="Shendure J."/>
            <person name="Paten B."/>
            <person name="Wilson R."/>
            <person name="Chao H."/>
            <person name="Schneider V."/>
            <person name="Ventura M."/>
            <person name="Kronenberg Z."/>
            <person name="Murali S."/>
            <person name="Gordon D."/>
            <person name="Cantsilieris S."/>
            <person name="Munson K."/>
            <person name="Nelson B."/>
            <person name="Raja A."/>
            <person name="Underwood J."/>
            <person name="Diekhans M."/>
            <person name="Fiddes I."/>
            <person name="Haussler D."/>
            <person name="Eichler E."/>
        </authorList>
    </citation>
    <scope>NUCLEOTIDE SEQUENCE [LARGE SCALE GENOMIC DNA]</scope>
    <source>
        <strain evidence="8">Yerkes chimp pedigree #C0471</strain>
    </source>
</reference>
<dbReference type="InterPro" id="IPR035914">
    <property type="entry name" value="Sperma_CUB_dom_sf"/>
</dbReference>
<evidence type="ECO:0000259" key="7">
    <source>
        <dbReference type="PROSITE" id="PS01180"/>
    </source>
</evidence>
<dbReference type="PROSITE" id="PS01180">
    <property type="entry name" value="CUB"/>
    <property type="match status" value="1"/>
</dbReference>
<gene>
    <name evidence="8" type="ORF">CK820_G0016384</name>
</gene>
<evidence type="ECO:0000256" key="3">
    <source>
        <dbReference type="ARBA" id="ARBA00022989"/>
    </source>
</evidence>
<sequence>MGERVRIKFGDFDIEDSDSCHFNYLRIYNGIGVSRTEIGKYCGLGLQMNHSIESKGNEITLLFMSGIHVSGRGFLASYSVIDKQGNFHLLQWLLQFVISNNKNKMLFL</sequence>
<dbReference type="PANTHER" id="PTHR46806:SF3">
    <property type="entry name" value="DISCOIDIN, CUB AND LCCL DOMAIN-CONTAINING PROTEIN 2"/>
    <property type="match status" value="1"/>
</dbReference>
<comment type="subcellular location">
    <subcellularLocation>
        <location evidence="1">Membrane</location>
        <topology evidence="1">Single-pass type I membrane protein</topology>
    </subcellularLocation>
</comment>
<keyword evidence="5" id="KW-1015">Disulfide bond</keyword>
<dbReference type="CDD" id="cd00041">
    <property type="entry name" value="CUB"/>
    <property type="match status" value="1"/>
</dbReference>
<keyword evidence="4" id="KW-0472">Membrane</keyword>
<dbReference type="Gene3D" id="2.60.120.290">
    <property type="entry name" value="Spermadhesin, CUB domain"/>
    <property type="match status" value="1"/>
</dbReference>
<keyword evidence="3" id="KW-1133">Transmembrane helix</keyword>
<dbReference type="InterPro" id="IPR050633">
    <property type="entry name" value="Neuropilin_MCO_CoagFactor"/>
</dbReference>
<evidence type="ECO:0000313" key="9">
    <source>
        <dbReference type="Proteomes" id="UP000236370"/>
    </source>
</evidence>
<protein>
    <submittedName>
        <fullName evidence="8">DCBLD2 isoform 3</fullName>
    </submittedName>
</protein>
<accession>A0A2J8MXW8</accession>
<evidence type="ECO:0000256" key="4">
    <source>
        <dbReference type="ARBA" id="ARBA00023136"/>
    </source>
</evidence>
<dbReference type="SMART" id="SM00042">
    <property type="entry name" value="CUB"/>
    <property type="match status" value="1"/>
</dbReference>
<dbReference type="GO" id="GO:0016020">
    <property type="term" value="C:membrane"/>
    <property type="evidence" value="ECO:0007669"/>
    <property type="project" value="UniProtKB-SubCell"/>
</dbReference>
<evidence type="ECO:0000256" key="1">
    <source>
        <dbReference type="ARBA" id="ARBA00004479"/>
    </source>
</evidence>
<name>A0A2J8MXW8_PANTR</name>
<organism evidence="8 9">
    <name type="scientific">Pan troglodytes</name>
    <name type="common">Chimpanzee</name>
    <dbReference type="NCBI Taxonomy" id="9598"/>
    <lineage>
        <taxon>Eukaryota</taxon>
        <taxon>Metazoa</taxon>
        <taxon>Chordata</taxon>
        <taxon>Craniata</taxon>
        <taxon>Vertebrata</taxon>
        <taxon>Euteleostomi</taxon>
        <taxon>Mammalia</taxon>
        <taxon>Eutheria</taxon>
        <taxon>Euarchontoglires</taxon>
        <taxon>Primates</taxon>
        <taxon>Haplorrhini</taxon>
        <taxon>Catarrhini</taxon>
        <taxon>Hominidae</taxon>
        <taxon>Pan</taxon>
    </lineage>
</organism>
<dbReference type="Pfam" id="PF00431">
    <property type="entry name" value="CUB"/>
    <property type="match status" value="1"/>
</dbReference>
<keyword evidence="2" id="KW-0812">Transmembrane</keyword>
<feature type="non-terminal residue" evidence="8">
    <location>
        <position position="108"/>
    </location>
</feature>
<feature type="domain" description="CUB" evidence="7">
    <location>
        <begin position="1"/>
        <end position="81"/>
    </location>
</feature>
<proteinExistence type="predicted"/>
<dbReference type="InterPro" id="IPR000859">
    <property type="entry name" value="CUB_dom"/>
</dbReference>
<evidence type="ECO:0000313" key="8">
    <source>
        <dbReference type="EMBL" id="PNI64366.1"/>
    </source>
</evidence>
<evidence type="ECO:0000256" key="2">
    <source>
        <dbReference type="ARBA" id="ARBA00022692"/>
    </source>
</evidence>
<dbReference type="Proteomes" id="UP000236370">
    <property type="component" value="Unassembled WGS sequence"/>
</dbReference>
<dbReference type="AlphaFoldDB" id="A0A2J8MXW8"/>
<dbReference type="SUPFAM" id="SSF49854">
    <property type="entry name" value="Spermadhesin, CUB domain"/>
    <property type="match status" value="1"/>
</dbReference>
<comment type="caution">
    <text evidence="8">The sequence shown here is derived from an EMBL/GenBank/DDBJ whole genome shotgun (WGS) entry which is preliminary data.</text>
</comment>
<evidence type="ECO:0000256" key="6">
    <source>
        <dbReference type="PROSITE-ProRule" id="PRU00059"/>
    </source>
</evidence>